<reference evidence="1 2" key="1">
    <citation type="journal article" date="2019" name="Fungal Biol. Biotechnol.">
        <title>Draft genome sequence of fastidious pathogen Ceratobasidium theobromae, which causes vascular-streak dieback in Theobroma cacao.</title>
        <authorList>
            <person name="Ali S.S."/>
            <person name="Asman A."/>
            <person name="Shao J."/>
            <person name="Firmansyah A.P."/>
            <person name="Susilo A.W."/>
            <person name="Rosmana A."/>
            <person name="McMahon P."/>
            <person name="Junaid M."/>
            <person name="Guest D."/>
            <person name="Kheng T.Y."/>
            <person name="Meinhardt L.W."/>
            <person name="Bailey B.A."/>
        </authorList>
    </citation>
    <scope>NUCLEOTIDE SEQUENCE [LARGE SCALE GENOMIC DNA]</scope>
    <source>
        <strain evidence="1 2">CT2</strain>
    </source>
</reference>
<sequence length="192" mass="20999">MSSSVTYSYLHYSFASTSATHAIWARQQCVTIKEFFTAYFETFVKGEGAFFLSPSILECKFRDGIEIGHYPGADDQELWFLTNTTAAAIAQPLAPILPSMNDSIGLKSTTQLSLMFLPPAPAPTPAFTPVDLPPVPPVPPAELSLALSRLLTPLHYTSPVQTMSGEEVFQGNVSDSDYSEVSYAEFKEESND</sequence>
<dbReference type="Proteomes" id="UP000383932">
    <property type="component" value="Unassembled WGS sequence"/>
</dbReference>
<keyword evidence="2" id="KW-1185">Reference proteome</keyword>
<proteinExistence type="predicted"/>
<accession>A0A5N5Q8L1</accession>
<dbReference type="EMBL" id="SSOP01000805">
    <property type="protein sequence ID" value="KAB5587756.1"/>
    <property type="molecule type" value="Genomic_DNA"/>
</dbReference>
<dbReference type="AlphaFoldDB" id="A0A5N5Q8L1"/>
<dbReference type="OrthoDB" id="3226116at2759"/>
<comment type="caution">
    <text evidence="1">The sequence shown here is derived from an EMBL/GenBank/DDBJ whole genome shotgun (WGS) entry which is preliminary data.</text>
</comment>
<evidence type="ECO:0000313" key="1">
    <source>
        <dbReference type="EMBL" id="KAB5587756.1"/>
    </source>
</evidence>
<organism evidence="1 2">
    <name type="scientific">Ceratobasidium theobromae</name>
    <dbReference type="NCBI Taxonomy" id="1582974"/>
    <lineage>
        <taxon>Eukaryota</taxon>
        <taxon>Fungi</taxon>
        <taxon>Dikarya</taxon>
        <taxon>Basidiomycota</taxon>
        <taxon>Agaricomycotina</taxon>
        <taxon>Agaricomycetes</taxon>
        <taxon>Cantharellales</taxon>
        <taxon>Ceratobasidiaceae</taxon>
        <taxon>Ceratobasidium</taxon>
    </lineage>
</organism>
<name>A0A5N5Q8L1_9AGAM</name>
<protein>
    <submittedName>
        <fullName evidence="1">Uncharacterized protein</fullName>
    </submittedName>
</protein>
<evidence type="ECO:0000313" key="2">
    <source>
        <dbReference type="Proteomes" id="UP000383932"/>
    </source>
</evidence>
<gene>
    <name evidence="1" type="ORF">CTheo_8803</name>
</gene>